<protein>
    <submittedName>
        <fullName evidence="2">Uncharacterized protein</fullName>
    </submittedName>
</protein>
<reference evidence="2 3" key="1">
    <citation type="submission" date="2016-07" db="EMBL/GenBank/DDBJ databases">
        <title>Pervasive Adenine N6-methylation of Active Genes in Fungi.</title>
        <authorList>
            <consortium name="DOE Joint Genome Institute"/>
            <person name="Mondo S.J."/>
            <person name="Dannebaum R.O."/>
            <person name="Kuo R.C."/>
            <person name="Labutti K."/>
            <person name="Haridas S."/>
            <person name="Kuo A."/>
            <person name="Salamov A."/>
            <person name="Ahrendt S.R."/>
            <person name="Lipzen A."/>
            <person name="Sullivan W."/>
            <person name="Andreopoulos W.B."/>
            <person name="Clum A."/>
            <person name="Lindquist E."/>
            <person name="Daum C."/>
            <person name="Ramamoorthy G.K."/>
            <person name="Gryganskyi A."/>
            <person name="Culley D."/>
            <person name="Magnuson J.K."/>
            <person name="James T.Y."/>
            <person name="O'Malley M.A."/>
            <person name="Stajich J.E."/>
            <person name="Spatafora J.W."/>
            <person name="Visel A."/>
            <person name="Grigoriev I.V."/>
        </authorList>
    </citation>
    <scope>NUCLEOTIDE SEQUENCE [LARGE SCALE GENOMIC DNA]</scope>
    <source>
        <strain evidence="2 3">ATCC 12442</strain>
    </source>
</reference>
<dbReference type="PANTHER" id="PTHR28265">
    <property type="entry name" value="MAINTENANCE OF TELOMERE CAPPING PROTEIN 1"/>
    <property type="match status" value="1"/>
</dbReference>
<evidence type="ECO:0000313" key="2">
    <source>
        <dbReference type="EMBL" id="ORX69016.1"/>
    </source>
</evidence>
<dbReference type="GeneID" id="63800423"/>
<feature type="compositionally biased region" description="Basic and acidic residues" evidence="1">
    <location>
        <begin position="46"/>
        <end position="61"/>
    </location>
</feature>
<comment type="caution">
    <text evidence="2">The sequence shown here is derived from an EMBL/GenBank/DDBJ whole genome shotgun (WGS) entry which is preliminary data.</text>
</comment>
<dbReference type="PANTHER" id="PTHR28265:SF1">
    <property type="entry name" value="MAINTENANCE OF TELOMERE CAPPING PROTEIN 1"/>
    <property type="match status" value="1"/>
</dbReference>
<dbReference type="STRING" id="61395.A0A1Y1W707"/>
<sequence>MPPKNDSDAKKKARDDALQFLETLEIADEAEAEADAAENASANAKDAAKESDGEKAKEDPKTMLKFIDDLTESAEQPAQPAHQAQSGSWSWGGIWGQAAALVEQNAQLKSGIGKLKSSIDQVRSTEASKMIEGRVKTLVNQENITKFSGELKRSLDSVIDTIAPPIQDHEVFTVRLVDNLQDSNIESVVYRTMDSVFDFHGHGEITVKSAAKELEGAPEMQAKRGDTFTLPKGFDGGYGAAVTAIQFVQHAVEGMAQPAEAAGEEPKAHAESPLFYKAHKTELLLGIQPFSVMPIEDQGFLGLCVVLRDPARKQTLRTFSQMLPLACWAEPRDQIVDADVDVALGSTVTMATDSAVQRKQEMNEECLYEAVMLAVKSIANEYLTMRPAEK</sequence>
<name>A0A1Y1W707_9FUNG</name>
<dbReference type="AlphaFoldDB" id="A0A1Y1W707"/>
<dbReference type="Pfam" id="PF10310">
    <property type="entry name" value="DUF5427"/>
    <property type="match status" value="1"/>
</dbReference>
<evidence type="ECO:0000256" key="1">
    <source>
        <dbReference type="SAM" id="MobiDB-lite"/>
    </source>
</evidence>
<dbReference type="Proteomes" id="UP000193922">
    <property type="component" value="Unassembled WGS sequence"/>
</dbReference>
<dbReference type="EMBL" id="MCFD01000008">
    <property type="protein sequence ID" value="ORX69016.1"/>
    <property type="molecule type" value="Genomic_DNA"/>
</dbReference>
<keyword evidence="3" id="KW-1185">Reference proteome</keyword>
<accession>A0A1Y1W707</accession>
<proteinExistence type="predicted"/>
<evidence type="ECO:0000313" key="3">
    <source>
        <dbReference type="Proteomes" id="UP000193922"/>
    </source>
</evidence>
<dbReference type="OrthoDB" id="5594977at2759"/>
<organism evidence="2 3">
    <name type="scientific">Linderina pennispora</name>
    <dbReference type="NCBI Taxonomy" id="61395"/>
    <lineage>
        <taxon>Eukaryota</taxon>
        <taxon>Fungi</taxon>
        <taxon>Fungi incertae sedis</taxon>
        <taxon>Zoopagomycota</taxon>
        <taxon>Kickxellomycotina</taxon>
        <taxon>Kickxellomycetes</taxon>
        <taxon>Kickxellales</taxon>
        <taxon>Kickxellaceae</taxon>
        <taxon>Linderina</taxon>
    </lineage>
</organism>
<feature type="compositionally biased region" description="Acidic residues" evidence="1">
    <location>
        <begin position="25"/>
        <end position="36"/>
    </location>
</feature>
<feature type="region of interest" description="Disordered" evidence="1">
    <location>
        <begin position="25"/>
        <end position="61"/>
    </location>
</feature>
<dbReference type="RefSeq" id="XP_040742748.1">
    <property type="nucleotide sequence ID" value="XM_040883775.1"/>
</dbReference>
<gene>
    <name evidence="2" type="ORF">DL89DRAFT_169380</name>
</gene>
<dbReference type="InterPro" id="IPR018814">
    <property type="entry name" value="DUF5427"/>
</dbReference>